<dbReference type="InterPro" id="IPR045518">
    <property type="entry name" value="2EXR"/>
</dbReference>
<dbReference type="PANTHER" id="PTHR35910">
    <property type="entry name" value="2EXR DOMAIN-CONTAINING PROTEIN"/>
    <property type="match status" value="1"/>
</dbReference>
<proteinExistence type="predicted"/>
<protein>
    <recommendedName>
        <fullName evidence="2">2EXR domain-containing protein</fullName>
    </recommendedName>
</protein>
<dbReference type="GeneID" id="65093887"/>
<gene>
    <name evidence="3" type="ORF">FMAN_14642</name>
</gene>
<evidence type="ECO:0000256" key="1">
    <source>
        <dbReference type="SAM" id="MobiDB-lite"/>
    </source>
</evidence>
<evidence type="ECO:0000313" key="4">
    <source>
        <dbReference type="Proteomes" id="UP000184255"/>
    </source>
</evidence>
<dbReference type="Proteomes" id="UP000184255">
    <property type="component" value="Unassembled WGS sequence"/>
</dbReference>
<sequence length="333" mass="38437">MPPVTRLQEATMLQSFPPLALPPPPPQPTFTCFKNMPPELRRMVWDVTLPDPQVYCLKPSRKQNDKWLRIKAPPLPVALMVSKESRTQAQLRLKRYTISTNPLEPSDTQPYGYFNPRTDVLHLPFWSSQRRLGRFPFEKFSFHLDVTQSGRITTIIMPNLDVRLKYAEKSPDIFMVMQDEMNGFKRHKSCNTWIPVGMPVIHRPWSNAFLQGLLDHRRFHEGIKSWSPAVSAMLSETRKGYPTATITAMPLACACPGVAGRMVAKVDMAIREHQRKTRKEEKKAQRAKTIKDRRERAALKRSLARQERQEAAKASGEKISLRTRQARRFHVSD</sequence>
<dbReference type="PANTHER" id="PTHR35910:SF6">
    <property type="entry name" value="2EXR DOMAIN-CONTAINING PROTEIN"/>
    <property type="match status" value="1"/>
</dbReference>
<dbReference type="AlphaFoldDB" id="A0A1L7UNC1"/>
<feature type="region of interest" description="Disordered" evidence="1">
    <location>
        <begin position="273"/>
        <end position="333"/>
    </location>
</feature>
<dbReference type="VEuPathDB" id="FungiDB:FMAN_14642"/>
<evidence type="ECO:0000259" key="2">
    <source>
        <dbReference type="Pfam" id="PF20150"/>
    </source>
</evidence>
<dbReference type="Pfam" id="PF20150">
    <property type="entry name" value="2EXR"/>
    <property type="match status" value="1"/>
</dbReference>
<evidence type="ECO:0000313" key="3">
    <source>
        <dbReference type="EMBL" id="CVL08786.1"/>
    </source>
</evidence>
<name>A0A1L7UNC1_FUSMA</name>
<dbReference type="EMBL" id="FCQH01000026">
    <property type="protein sequence ID" value="CVL08786.1"/>
    <property type="molecule type" value="Genomic_DNA"/>
</dbReference>
<accession>A0A1L7UNC1</accession>
<dbReference type="RefSeq" id="XP_041691291.1">
    <property type="nucleotide sequence ID" value="XM_041825963.1"/>
</dbReference>
<organism evidence="3 4">
    <name type="scientific">Fusarium mangiferae</name>
    <name type="common">Mango malformation disease fungus</name>
    <dbReference type="NCBI Taxonomy" id="192010"/>
    <lineage>
        <taxon>Eukaryota</taxon>
        <taxon>Fungi</taxon>
        <taxon>Dikarya</taxon>
        <taxon>Ascomycota</taxon>
        <taxon>Pezizomycotina</taxon>
        <taxon>Sordariomycetes</taxon>
        <taxon>Hypocreomycetidae</taxon>
        <taxon>Hypocreales</taxon>
        <taxon>Nectriaceae</taxon>
        <taxon>Fusarium</taxon>
        <taxon>Fusarium fujikuroi species complex</taxon>
    </lineage>
</organism>
<feature type="compositionally biased region" description="Basic residues" evidence="1">
    <location>
        <begin position="324"/>
        <end position="333"/>
    </location>
</feature>
<feature type="compositionally biased region" description="Basic and acidic residues" evidence="1">
    <location>
        <begin position="273"/>
        <end position="320"/>
    </location>
</feature>
<reference evidence="4" key="1">
    <citation type="journal article" date="2016" name="Genome Biol. Evol.">
        <title>Comparative 'omics' of the Fusarium fujikuroi species complex highlights differences in genetic potential and metabolite synthesis.</title>
        <authorList>
            <person name="Niehaus E.-M."/>
            <person name="Muensterkoetter M."/>
            <person name="Proctor R.H."/>
            <person name="Brown D.W."/>
            <person name="Sharon A."/>
            <person name="Idan Y."/>
            <person name="Oren-Young L."/>
            <person name="Sieber C.M."/>
            <person name="Novak O."/>
            <person name="Pencik A."/>
            <person name="Tarkowska D."/>
            <person name="Hromadova K."/>
            <person name="Freeman S."/>
            <person name="Maymon M."/>
            <person name="Elazar M."/>
            <person name="Youssef S.A."/>
            <person name="El-Shabrawy E.S.M."/>
            <person name="Shalaby A.B.A."/>
            <person name="Houterman P."/>
            <person name="Brock N.L."/>
            <person name="Burkhardt I."/>
            <person name="Tsavkelova E.A."/>
            <person name="Dickschat J.S."/>
            <person name="Galuszka P."/>
            <person name="Gueldener U."/>
            <person name="Tudzynski B."/>
        </authorList>
    </citation>
    <scope>NUCLEOTIDE SEQUENCE [LARGE SCALE GENOMIC DNA]</scope>
    <source>
        <strain evidence="4">MRC7560</strain>
    </source>
</reference>
<keyword evidence="4" id="KW-1185">Reference proteome</keyword>
<comment type="caution">
    <text evidence="3">The sequence shown here is derived from an EMBL/GenBank/DDBJ whole genome shotgun (WGS) entry which is preliminary data.</text>
</comment>
<feature type="domain" description="2EXR" evidence="2">
    <location>
        <begin position="30"/>
        <end position="121"/>
    </location>
</feature>